<name>A0A1G6M0F8_9ACTN</name>
<dbReference type="STRING" id="1045774.SAMN05421872_102415"/>
<dbReference type="RefSeq" id="WP_139175430.1">
    <property type="nucleotide sequence ID" value="NZ_FMZM01000002.1"/>
</dbReference>
<protein>
    <submittedName>
        <fullName evidence="1">Uncharacterized protein</fullName>
    </submittedName>
</protein>
<reference evidence="1 2" key="1">
    <citation type="submission" date="2016-10" db="EMBL/GenBank/DDBJ databases">
        <authorList>
            <person name="de Groot N.N."/>
        </authorList>
    </citation>
    <scope>NUCLEOTIDE SEQUENCE [LARGE SCALE GENOMIC DNA]</scope>
    <source>
        <strain evidence="1 2">CGMCC 4.6858</strain>
    </source>
</reference>
<keyword evidence="2" id="KW-1185">Reference proteome</keyword>
<evidence type="ECO:0000313" key="2">
    <source>
        <dbReference type="Proteomes" id="UP000199034"/>
    </source>
</evidence>
<dbReference type="EMBL" id="FMZM01000002">
    <property type="protein sequence ID" value="SDC49012.1"/>
    <property type="molecule type" value="Genomic_DNA"/>
</dbReference>
<accession>A0A1G6M0F8</accession>
<evidence type="ECO:0000313" key="1">
    <source>
        <dbReference type="EMBL" id="SDC49012.1"/>
    </source>
</evidence>
<proteinExistence type="predicted"/>
<dbReference type="AlphaFoldDB" id="A0A1G6M0F8"/>
<gene>
    <name evidence="1" type="ORF">SAMN05421872_102415</name>
</gene>
<sequence length="86" mass="8735">MVHTRSSPAGTETVVVVVGGLALLCWLPLLVVLLFAVADSGSDLGDVLLAAGAALGVTVVLEVAVLGPLSRRWDLAHHDEPATSPA</sequence>
<dbReference type="Proteomes" id="UP000199034">
    <property type="component" value="Unassembled WGS sequence"/>
</dbReference>
<organism evidence="1 2">
    <name type="scientific">Nocardioides lianchengensis</name>
    <dbReference type="NCBI Taxonomy" id="1045774"/>
    <lineage>
        <taxon>Bacteria</taxon>
        <taxon>Bacillati</taxon>
        <taxon>Actinomycetota</taxon>
        <taxon>Actinomycetes</taxon>
        <taxon>Propionibacteriales</taxon>
        <taxon>Nocardioidaceae</taxon>
        <taxon>Nocardioides</taxon>
    </lineage>
</organism>